<dbReference type="GeneID" id="24424886"/>
<reference evidence="1 2" key="2">
    <citation type="journal article" date="2013" name="PLoS ONE">
        <title>Whole genome mapping and re-organization of the nuclear and mitochondrial genomes of Babesia microti isolates.</title>
        <authorList>
            <person name="Cornillot E."/>
            <person name="Dassouli A."/>
            <person name="Garg A."/>
            <person name="Pachikara N."/>
            <person name="Randazzo S."/>
            <person name="Depoix D."/>
            <person name="Carcy B."/>
            <person name="Delbecq S."/>
            <person name="Frutos R."/>
            <person name="Silva J.C."/>
            <person name="Sutton R."/>
            <person name="Krause P.J."/>
            <person name="Mamoun C.B."/>
        </authorList>
    </citation>
    <scope>NUCLEOTIDE SEQUENCE [LARGE SCALE GENOMIC DNA]</scope>
    <source>
        <strain evidence="1 2">RI</strain>
    </source>
</reference>
<sequence length="259" mass="30220">MYRVARRFNSIKPYINKVTPTKEHPLVTNLCKQIHNTFLLSRKSTIAFDGQKFIPSESLAEKLDNIATESLGNTANLDFNTLRKLLYLLSKFCCNDSILLSCVWQSLHKKLLLGEEIKPINEVRPKSVRHVDLMRRVKQKTIWIPMGRECLILPFCASLTHKTFYDEKCLGLINKFIKSTIRSRLYPTLEDTTLACYGYSTLYNHYQSSELGYMAKLIHMFKEWRFSEASTNDIDYFNLEFAKVYPNLEHASTSFRLNH</sequence>
<evidence type="ECO:0000313" key="2">
    <source>
        <dbReference type="Proteomes" id="UP000002899"/>
    </source>
</evidence>
<protein>
    <submittedName>
        <fullName evidence="1">Uncharacterized protein</fullName>
    </submittedName>
</protein>
<dbReference type="KEGG" id="bmic:BMR1_03g01260"/>
<evidence type="ECO:0000313" key="1">
    <source>
        <dbReference type="EMBL" id="CTQ40851.1"/>
    </source>
</evidence>
<dbReference type="AlphaFoldDB" id="A0A0K3ATG4"/>
<dbReference type="RefSeq" id="XP_012648862.1">
    <property type="nucleotide sequence ID" value="XM_012793408.1"/>
</dbReference>
<reference evidence="1 2" key="3">
    <citation type="journal article" date="2016" name="Sci. Rep.">
        <title>Genome-wide diversity and gene expression profiling of Babesia microti isolates identify polymorphic genes that mediate host-pathogen interactions.</title>
        <authorList>
            <person name="Silva J.C."/>
            <person name="Cornillot E."/>
            <person name="McCracken C."/>
            <person name="Usmani-Brown S."/>
            <person name="Dwivedi A."/>
            <person name="Ifeonu O.O."/>
            <person name="Crabtree J."/>
            <person name="Gotia H.T."/>
            <person name="Virji A.Z."/>
            <person name="Reynes C."/>
            <person name="Colinge J."/>
            <person name="Kumar V."/>
            <person name="Lawres L."/>
            <person name="Pazzi J.E."/>
            <person name="Pablo J.V."/>
            <person name="Hung C."/>
            <person name="Brancato J."/>
            <person name="Kumari P."/>
            <person name="Orvis J."/>
            <person name="Tretina K."/>
            <person name="Chibucos M."/>
            <person name="Ott S."/>
            <person name="Sadzewicz L."/>
            <person name="Sengamalay N."/>
            <person name="Shetty A.C."/>
            <person name="Su Q."/>
            <person name="Tallon L."/>
            <person name="Fraser C.M."/>
            <person name="Frutos R."/>
            <person name="Molina D.M."/>
            <person name="Krause P.J."/>
            <person name="Ben Mamoun C."/>
        </authorList>
    </citation>
    <scope>NUCLEOTIDE SEQUENCE [LARGE SCALE GENOMIC DNA]</scope>
    <source>
        <strain evidence="1 2">RI</strain>
    </source>
</reference>
<proteinExistence type="predicted"/>
<name>A0A0K3ATG4_BABMR</name>
<keyword evidence="2" id="KW-1185">Reference proteome</keyword>
<accession>A0A0K3ATG4</accession>
<dbReference type="Proteomes" id="UP000002899">
    <property type="component" value="Chromosome III"/>
</dbReference>
<gene>
    <name evidence="1" type="ORF">BMR1_03g01260</name>
</gene>
<reference evidence="1 2" key="1">
    <citation type="journal article" date="2012" name="Nucleic Acids Res.">
        <title>Sequencing of the smallest Apicomplexan genome from the human pathogen Babesia microti.</title>
        <authorList>
            <person name="Cornillot E."/>
            <person name="Hadj-Kaddour K."/>
            <person name="Dassouli A."/>
            <person name="Noel B."/>
            <person name="Ranwez V."/>
            <person name="Vacherie B."/>
            <person name="Augagneur Y."/>
            <person name="Bres V."/>
            <person name="Duclos A."/>
            <person name="Randazzo S."/>
            <person name="Carcy B."/>
            <person name="Debierre-Grockiego F."/>
            <person name="Delbecq S."/>
            <person name="Moubri-Menage K."/>
            <person name="Shams-Eldin H."/>
            <person name="Usmani-Brown S."/>
            <person name="Bringaud F."/>
            <person name="Wincker P."/>
            <person name="Vivares C.P."/>
            <person name="Schwarz R.T."/>
            <person name="Schetters T.P."/>
            <person name="Krause P.J."/>
            <person name="Gorenflot A."/>
            <person name="Berry V."/>
            <person name="Barbe V."/>
            <person name="Ben Mamoun C."/>
        </authorList>
    </citation>
    <scope>NUCLEOTIDE SEQUENCE [LARGE SCALE GENOMIC DNA]</scope>
    <source>
        <strain evidence="1 2">RI</strain>
    </source>
</reference>
<organism evidence="1 2">
    <name type="scientific">Babesia microti (strain RI)</name>
    <dbReference type="NCBI Taxonomy" id="1133968"/>
    <lineage>
        <taxon>Eukaryota</taxon>
        <taxon>Sar</taxon>
        <taxon>Alveolata</taxon>
        <taxon>Apicomplexa</taxon>
        <taxon>Aconoidasida</taxon>
        <taxon>Piroplasmida</taxon>
        <taxon>Babesiidae</taxon>
        <taxon>Babesia</taxon>
    </lineage>
</organism>
<dbReference type="VEuPathDB" id="PiroplasmaDB:BMR1_03g01260"/>
<dbReference type="EMBL" id="LN871598">
    <property type="protein sequence ID" value="CTQ40851.1"/>
    <property type="molecule type" value="Genomic_DNA"/>
</dbReference>